<keyword evidence="1" id="KW-0812">Transmembrane</keyword>
<dbReference type="Proteomes" id="UP000178089">
    <property type="component" value="Unassembled WGS sequence"/>
</dbReference>
<keyword evidence="1" id="KW-0472">Membrane</keyword>
<organism evidence="3 4">
    <name type="scientific">Candidatus Taylorbacteria bacterium RIFCSPHIGHO2_12_FULL_45_16</name>
    <dbReference type="NCBI Taxonomy" id="1802315"/>
    <lineage>
        <taxon>Bacteria</taxon>
        <taxon>Candidatus Tayloriibacteriota</taxon>
    </lineage>
</organism>
<evidence type="ECO:0000259" key="2">
    <source>
        <dbReference type="Pfam" id="PF18920"/>
    </source>
</evidence>
<protein>
    <recommendedName>
        <fullName evidence="2">DUF5671 domain-containing protein</fullName>
    </recommendedName>
</protein>
<dbReference type="AlphaFoldDB" id="A0A1G2N017"/>
<gene>
    <name evidence="3" type="ORF">A3F51_00110</name>
</gene>
<sequence length="336" mass="37791">MNTKTTPKDFFLHLGATVALYVAAGALINLSFSVINYFLPDALAGYFYANSVAWPISMLIVLIPVLYILEWLINRDIARMPEKADLWIRKWRIYLTIFLAVVLFGGDLIALINTYLNGEITARLVYKVILILLVAGSVGKYYSFSIYTSHRWSRMIRRANAWFGIILVIVAIILGFVAVGSPAKQRALRFDSQRINDLSNIQWRIINYWQQKEKLPVALTDINDTISGFIVPTDPETEVSYEYSIKGTSNQKSVSGDLSFELCATFGEKSQDLEGKGEFGRGGGMMYPTVGYDSSISYPYPGGSNDVWTHEEGRTCFDRTIDPDIYKPNNPIPKGI</sequence>
<evidence type="ECO:0000256" key="1">
    <source>
        <dbReference type="SAM" id="Phobius"/>
    </source>
</evidence>
<feature type="transmembrane region" description="Helical" evidence="1">
    <location>
        <begin position="93"/>
        <end position="112"/>
    </location>
</feature>
<accession>A0A1G2N017</accession>
<reference evidence="3 4" key="1">
    <citation type="journal article" date="2016" name="Nat. Commun.">
        <title>Thousands of microbial genomes shed light on interconnected biogeochemical processes in an aquifer system.</title>
        <authorList>
            <person name="Anantharaman K."/>
            <person name="Brown C.T."/>
            <person name="Hug L.A."/>
            <person name="Sharon I."/>
            <person name="Castelle C.J."/>
            <person name="Probst A.J."/>
            <person name="Thomas B.C."/>
            <person name="Singh A."/>
            <person name="Wilkins M.J."/>
            <person name="Karaoz U."/>
            <person name="Brodie E.L."/>
            <person name="Williams K.H."/>
            <person name="Hubbard S.S."/>
            <person name="Banfield J.F."/>
        </authorList>
    </citation>
    <scope>NUCLEOTIDE SEQUENCE [LARGE SCALE GENOMIC DNA]</scope>
</reference>
<dbReference type="Pfam" id="PF18920">
    <property type="entry name" value="DUF5671"/>
    <property type="match status" value="1"/>
</dbReference>
<keyword evidence="1" id="KW-1133">Transmembrane helix</keyword>
<feature type="transmembrane region" description="Helical" evidence="1">
    <location>
        <begin position="159"/>
        <end position="179"/>
    </location>
</feature>
<name>A0A1G2N017_9BACT</name>
<evidence type="ECO:0000313" key="3">
    <source>
        <dbReference type="EMBL" id="OHA29428.1"/>
    </source>
</evidence>
<dbReference type="InterPro" id="IPR043728">
    <property type="entry name" value="DUF5671"/>
</dbReference>
<dbReference type="STRING" id="1802315.A3F51_00110"/>
<feature type="transmembrane region" description="Helical" evidence="1">
    <location>
        <begin position="12"/>
        <end position="32"/>
    </location>
</feature>
<dbReference type="EMBL" id="MHRT01000004">
    <property type="protein sequence ID" value="OHA29428.1"/>
    <property type="molecule type" value="Genomic_DNA"/>
</dbReference>
<feature type="domain" description="DUF5671" evidence="2">
    <location>
        <begin position="9"/>
        <end position="129"/>
    </location>
</feature>
<feature type="transmembrane region" description="Helical" evidence="1">
    <location>
        <begin position="52"/>
        <end position="73"/>
    </location>
</feature>
<feature type="transmembrane region" description="Helical" evidence="1">
    <location>
        <begin position="124"/>
        <end position="147"/>
    </location>
</feature>
<proteinExistence type="predicted"/>
<comment type="caution">
    <text evidence="3">The sequence shown here is derived from an EMBL/GenBank/DDBJ whole genome shotgun (WGS) entry which is preliminary data.</text>
</comment>
<evidence type="ECO:0000313" key="4">
    <source>
        <dbReference type="Proteomes" id="UP000178089"/>
    </source>
</evidence>